<accession>A0AAV4NF91</accession>
<evidence type="ECO:0000313" key="1">
    <source>
        <dbReference type="EMBL" id="GIX82047.1"/>
    </source>
</evidence>
<protein>
    <submittedName>
        <fullName evidence="1">Uncharacterized protein</fullName>
    </submittedName>
</protein>
<dbReference type="EMBL" id="BPLR01003199">
    <property type="protein sequence ID" value="GIX82047.1"/>
    <property type="molecule type" value="Genomic_DNA"/>
</dbReference>
<evidence type="ECO:0000313" key="2">
    <source>
        <dbReference type="Proteomes" id="UP001054945"/>
    </source>
</evidence>
<proteinExistence type="predicted"/>
<name>A0AAV4NF91_CAEEX</name>
<reference evidence="1 2" key="1">
    <citation type="submission" date="2021-06" db="EMBL/GenBank/DDBJ databases">
        <title>Caerostris extrusa draft genome.</title>
        <authorList>
            <person name="Kono N."/>
            <person name="Arakawa K."/>
        </authorList>
    </citation>
    <scope>NUCLEOTIDE SEQUENCE [LARGE SCALE GENOMIC DNA]</scope>
</reference>
<sequence>MLQKLIKEIDEELASANPNSDSLQESLTMLIEREQKLGNLDDIIIFQSPDAEIETEMENSLEYSEQIIKYKSRVNRYLSESVQIGKDEINKVPVATSEIKRSVIQKLLRINLEKFNGISRDFKNFGRNSR</sequence>
<keyword evidence="2" id="KW-1185">Reference proteome</keyword>
<dbReference type="AlphaFoldDB" id="A0AAV4NF91"/>
<organism evidence="1 2">
    <name type="scientific">Caerostris extrusa</name>
    <name type="common">Bark spider</name>
    <name type="synonym">Caerostris bankana</name>
    <dbReference type="NCBI Taxonomy" id="172846"/>
    <lineage>
        <taxon>Eukaryota</taxon>
        <taxon>Metazoa</taxon>
        <taxon>Ecdysozoa</taxon>
        <taxon>Arthropoda</taxon>
        <taxon>Chelicerata</taxon>
        <taxon>Arachnida</taxon>
        <taxon>Araneae</taxon>
        <taxon>Araneomorphae</taxon>
        <taxon>Entelegynae</taxon>
        <taxon>Araneoidea</taxon>
        <taxon>Araneidae</taxon>
        <taxon>Caerostris</taxon>
    </lineage>
</organism>
<gene>
    <name evidence="1" type="ORF">CEXT_100321</name>
</gene>
<comment type="caution">
    <text evidence="1">The sequence shown here is derived from an EMBL/GenBank/DDBJ whole genome shotgun (WGS) entry which is preliminary data.</text>
</comment>
<dbReference type="Proteomes" id="UP001054945">
    <property type="component" value="Unassembled WGS sequence"/>
</dbReference>